<dbReference type="CDD" id="cd03571">
    <property type="entry name" value="ENTH"/>
    <property type="match status" value="1"/>
</dbReference>
<name>A0A699YA75_HAELA</name>
<dbReference type="PANTHER" id="PTHR12276">
    <property type="entry name" value="EPSIN/ENT-RELATED"/>
    <property type="match status" value="1"/>
</dbReference>
<evidence type="ECO:0000256" key="1">
    <source>
        <dbReference type="ARBA" id="ARBA00004132"/>
    </source>
</evidence>
<evidence type="ECO:0000313" key="7">
    <source>
        <dbReference type="Proteomes" id="UP000485058"/>
    </source>
</evidence>
<evidence type="ECO:0000259" key="5">
    <source>
        <dbReference type="PROSITE" id="PS50942"/>
    </source>
</evidence>
<feature type="non-terminal residue" evidence="6">
    <location>
        <position position="1"/>
    </location>
</feature>
<dbReference type="GO" id="GO:0005768">
    <property type="term" value="C:endosome"/>
    <property type="evidence" value="ECO:0007669"/>
    <property type="project" value="TreeGrafter"/>
</dbReference>
<dbReference type="SUPFAM" id="SSF48464">
    <property type="entry name" value="ENTH/VHS domain"/>
    <property type="match status" value="1"/>
</dbReference>
<comment type="subcellular location">
    <subcellularLocation>
        <location evidence="1">Cytoplasmic vesicle</location>
        <location evidence="1">Clathrin-coated vesicle</location>
    </subcellularLocation>
</comment>
<evidence type="ECO:0000313" key="6">
    <source>
        <dbReference type="EMBL" id="GFH06255.1"/>
    </source>
</evidence>
<dbReference type="GO" id="GO:0030276">
    <property type="term" value="F:clathrin binding"/>
    <property type="evidence" value="ECO:0007669"/>
    <property type="project" value="TreeGrafter"/>
</dbReference>
<dbReference type="EMBL" id="BLLF01000030">
    <property type="protein sequence ID" value="GFH06255.1"/>
    <property type="molecule type" value="Genomic_DNA"/>
</dbReference>
<dbReference type="InterPro" id="IPR008942">
    <property type="entry name" value="ENTH_VHS"/>
</dbReference>
<reference evidence="6 7" key="1">
    <citation type="submission" date="2020-02" db="EMBL/GenBank/DDBJ databases">
        <title>Draft genome sequence of Haematococcus lacustris strain NIES-144.</title>
        <authorList>
            <person name="Morimoto D."/>
            <person name="Nakagawa S."/>
            <person name="Yoshida T."/>
            <person name="Sawayama S."/>
        </authorList>
    </citation>
    <scope>NUCLEOTIDE SEQUENCE [LARGE SCALE GENOMIC DNA]</scope>
    <source>
        <strain evidence="6 7">NIES-144</strain>
    </source>
</reference>
<evidence type="ECO:0000256" key="4">
    <source>
        <dbReference type="SAM" id="MobiDB-lite"/>
    </source>
</evidence>
<dbReference type="GO" id="GO:0005543">
    <property type="term" value="F:phospholipid binding"/>
    <property type="evidence" value="ECO:0007669"/>
    <property type="project" value="TreeGrafter"/>
</dbReference>
<feature type="non-terminal residue" evidence="6">
    <location>
        <position position="310"/>
    </location>
</feature>
<organism evidence="6 7">
    <name type="scientific">Haematococcus lacustris</name>
    <name type="common">Green alga</name>
    <name type="synonym">Haematococcus pluvialis</name>
    <dbReference type="NCBI Taxonomy" id="44745"/>
    <lineage>
        <taxon>Eukaryota</taxon>
        <taxon>Viridiplantae</taxon>
        <taxon>Chlorophyta</taxon>
        <taxon>core chlorophytes</taxon>
        <taxon>Chlorophyceae</taxon>
        <taxon>CS clade</taxon>
        <taxon>Chlamydomonadales</taxon>
        <taxon>Haematococcaceae</taxon>
        <taxon>Haematococcus</taxon>
    </lineage>
</organism>
<feature type="compositionally biased region" description="Low complexity" evidence="4">
    <location>
        <begin position="184"/>
        <end position="205"/>
    </location>
</feature>
<proteinExistence type="inferred from homology"/>
<feature type="domain" description="ENTH" evidence="5">
    <location>
        <begin position="18"/>
        <end position="151"/>
    </location>
</feature>
<comment type="similarity">
    <text evidence="2">Belongs to the epsin family.</text>
</comment>
<dbReference type="GO" id="GO:0030125">
    <property type="term" value="C:clathrin vesicle coat"/>
    <property type="evidence" value="ECO:0007669"/>
    <property type="project" value="TreeGrafter"/>
</dbReference>
<evidence type="ECO:0000256" key="2">
    <source>
        <dbReference type="ARBA" id="ARBA00010130"/>
    </source>
</evidence>
<dbReference type="PANTHER" id="PTHR12276:SF45">
    <property type="entry name" value="CLATHRIN INTERACTOR 1"/>
    <property type="match status" value="1"/>
</dbReference>
<keyword evidence="3" id="KW-0968">Cytoplasmic vesicle</keyword>
<dbReference type="Gene3D" id="1.25.40.90">
    <property type="match status" value="1"/>
</dbReference>
<sequence length="310" mass="33113">MFSSSNGLLASLALKAKAMAQGVSEAEMKVFEATNEDKWGPHGNDMKEIARLADDYERGQLVMNAIWQRLQEQDENWRLCYKALLLCDYLIRQGPMRCVDEFCRNITVFERLRDDFAYKDQDGRDQGVNVRQRARDVAALLSDSSRIQVERAKARSNAGKYIGVSAADMTRGGGAASYGGAYGGSSSARSHHTPSSSGYDSSSSAGGRGGGSHLQDQAYSSGQGLAGRIERLKQQTSTPNSPALAAHMDASFEGGAPVTGGINMDASPNLFPDNSKVRPGPKRLSEVKVNPAIAAAFGGLAITPDASAAR</sequence>
<comment type="caution">
    <text evidence="6">The sequence shown here is derived from an EMBL/GenBank/DDBJ whole genome shotgun (WGS) entry which is preliminary data.</text>
</comment>
<dbReference type="PROSITE" id="PS50942">
    <property type="entry name" value="ENTH"/>
    <property type="match status" value="1"/>
</dbReference>
<protein>
    <submittedName>
        <fullName evidence="6">ENTH domain-containing protein</fullName>
    </submittedName>
</protein>
<gene>
    <name evidence="6" type="ORF">HaLaN_00856</name>
</gene>
<dbReference type="InterPro" id="IPR013809">
    <property type="entry name" value="ENTH"/>
</dbReference>
<dbReference type="SMART" id="SM00273">
    <property type="entry name" value="ENTH"/>
    <property type="match status" value="1"/>
</dbReference>
<evidence type="ECO:0000256" key="3">
    <source>
        <dbReference type="ARBA" id="ARBA00023329"/>
    </source>
</evidence>
<dbReference type="Pfam" id="PF01417">
    <property type="entry name" value="ENTH"/>
    <property type="match status" value="1"/>
</dbReference>
<keyword evidence="7" id="KW-1185">Reference proteome</keyword>
<dbReference type="FunFam" id="1.25.40.90:FF:000006">
    <property type="entry name" value="Clathrin interactor 1"/>
    <property type="match status" value="1"/>
</dbReference>
<dbReference type="Proteomes" id="UP000485058">
    <property type="component" value="Unassembled WGS sequence"/>
</dbReference>
<dbReference type="GO" id="GO:0006897">
    <property type="term" value="P:endocytosis"/>
    <property type="evidence" value="ECO:0007669"/>
    <property type="project" value="TreeGrafter"/>
</dbReference>
<feature type="region of interest" description="Disordered" evidence="4">
    <location>
        <begin position="181"/>
        <end position="221"/>
    </location>
</feature>
<dbReference type="AlphaFoldDB" id="A0A699YA75"/>
<accession>A0A699YA75</accession>
<dbReference type="GO" id="GO:0005886">
    <property type="term" value="C:plasma membrane"/>
    <property type="evidence" value="ECO:0007669"/>
    <property type="project" value="TreeGrafter"/>
</dbReference>